<evidence type="ECO:0000256" key="5">
    <source>
        <dbReference type="ARBA" id="ARBA00022975"/>
    </source>
</evidence>
<dbReference type="GO" id="GO:0044205">
    <property type="term" value="P:'de novo' UMP biosynthetic process"/>
    <property type="evidence" value="ECO:0007669"/>
    <property type="project" value="UniProtKB-UniRule"/>
</dbReference>
<comment type="cofactor">
    <cofactor evidence="6">
        <name>Mg(2+)</name>
        <dbReference type="ChEBI" id="CHEBI:18420"/>
    </cofactor>
</comment>
<comment type="pathway">
    <text evidence="1 6">Pyrimidine metabolism; UMP biosynthesis via de novo pathway; UMP from orotate: step 1/2.</text>
</comment>
<keyword evidence="6" id="KW-0460">Magnesium</keyword>
<comment type="similarity">
    <text evidence="6">Belongs to the purine/pyrimidine phosphoribosyltransferase family. PyrE subfamily.</text>
</comment>
<feature type="binding site" description="in other chain" evidence="6">
    <location>
        <begin position="109"/>
        <end position="117"/>
    </location>
    <ligand>
        <name>5-phospho-alpha-D-ribose 1-diphosphate</name>
        <dbReference type="ChEBI" id="CHEBI:58017"/>
        <note>ligand shared between dimeric partners</note>
    </ligand>
</feature>
<dbReference type="EMBL" id="DQWE01000266">
    <property type="protein sequence ID" value="HDI83242.1"/>
    <property type="molecule type" value="Genomic_DNA"/>
</dbReference>
<evidence type="ECO:0000259" key="7">
    <source>
        <dbReference type="Pfam" id="PF00156"/>
    </source>
</evidence>
<evidence type="ECO:0000313" key="8">
    <source>
        <dbReference type="EMBL" id="HDI83242.1"/>
    </source>
</evidence>
<evidence type="ECO:0000256" key="4">
    <source>
        <dbReference type="ARBA" id="ARBA00022679"/>
    </source>
</evidence>
<reference evidence="8" key="1">
    <citation type="journal article" date="2020" name="mSystems">
        <title>Genome- and Community-Level Interaction Insights into Carbon Utilization and Element Cycling Functions of Hydrothermarchaeota in Hydrothermal Sediment.</title>
        <authorList>
            <person name="Zhou Z."/>
            <person name="Liu Y."/>
            <person name="Xu W."/>
            <person name="Pan J."/>
            <person name="Luo Z.H."/>
            <person name="Li M."/>
        </authorList>
    </citation>
    <scope>NUCLEOTIDE SEQUENCE [LARGE SCALE GENOMIC DNA]</scope>
    <source>
        <strain evidence="8">HyVt-102</strain>
    </source>
</reference>
<keyword evidence="5 6" id="KW-0665">Pyrimidine biosynthesis</keyword>
<dbReference type="Pfam" id="PF00156">
    <property type="entry name" value="Pribosyltran"/>
    <property type="match status" value="1"/>
</dbReference>
<dbReference type="AlphaFoldDB" id="A0A7C0ZF86"/>
<comment type="subunit">
    <text evidence="6">Homodimer.</text>
</comment>
<keyword evidence="4 6" id="KW-0808">Transferase</keyword>
<dbReference type="HAMAP" id="MF_01208">
    <property type="entry name" value="PyrE"/>
    <property type="match status" value="1"/>
</dbReference>
<dbReference type="Proteomes" id="UP000885847">
    <property type="component" value="Unassembled WGS sequence"/>
</dbReference>
<dbReference type="PANTHER" id="PTHR19278:SF9">
    <property type="entry name" value="URIDINE 5'-MONOPHOSPHATE SYNTHASE"/>
    <property type="match status" value="1"/>
</dbReference>
<dbReference type="InterPro" id="IPR000836">
    <property type="entry name" value="PRTase_dom"/>
</dbReference>
<dbReference type="CDD" id="cd06223">
    <property type="entry name" value="PRTases_typeI"/>
    <property type="match status" value="1"/>
</dbReference>
<gene>
    <name evidence="6" type="primary">pyrE</name>
    <name evidence="8" type="ORF">ENF18_05575</name>
</gene>
<comment type="catalytic activity">
    <reaction evidence="6">
        <text>orotidine 5'-phosphate + diphosphate = orotate + 5-phospho-alpha-D-ribose 1-diphosphate</text>
        <dbReference type="Rhea" id="RHEA:10380"/>
        <dbReference type="ChEBI" id="CHEBI:30839"/>
        <dbReference type="ChEBI" id="CHEBI:33019"/>
        <dbReference type="ChEBI" id="CHEBI:57538"/>
        <dbReference type="ChEBI" id="CHEBI:58017"/>
        <dbReference type="EC" id="2.4.2.10"/>
    </reaction>
</comment>
<sequence length="183" mass="20293">MDFLKDLENRGAILKGHFLLTSGLHSNTYFEKFRILEDPSILVPIMDELLSDAPNVDWVIGPALGGAIMAIEGARILKAKAGYAEAVEGRRVLRRGFDIQKEDRIIVVDDVLTTGKSVRETLECLKDYNVLGVYVIIDRSEGETGINIPLKSLLKIPVKNFTPEECPMCKAGIPLERRGGLKK</sequence>
<dbReference type="PANTHER" id="PTHR19278">
    <property type="entry name" value="OROTATE PHOSPHORIBOSYLTRANSFERASE"/>
    <property type="match status" value="1"/>
</dbReference>
<dbReference type="GO" id="GO:0004588">
    <property type="term" value="F:orotate phosphoribosyltransferase activity"/>
    <property type="evidence" value="ECO:0007669"/>
    <property type="project" value="UniProtKB-UniRule"/>
</dbReference>
<keyword evidence="3 6" id="KW-0328">Glycosyltransferase</keyword>
<feature type="domain" description="Phosphoribosyltransferase" evidence="7">
    <location>
        <begin position="55"/>
        <end position="158"/>
    </location>
</feature>
<evidence type="ECO:0000256" key="6">
    <source>
        <dbReference type="HAMAP-Rule" id="MF_01208"/>
    </source>
</evidence>
<protein>
    <recommendedName>
        <fullName evidence="2 6">Orotate phosphoribosyltransferase</fullName>
        <shortName evidence="6">OPRT</shortName>
        <shortName evidence="6">OPRTase</shortName>
        <ecNumber evidence="2 6">2.4.2.10</ecNumber>
    </recommendedName>
</protein>
<dbReference type="EC" id="2.4.2.10" evidence="2 6"/>
<name>A0A7C0ZF86_UNCW3</name>
<dbReference type="InterPro" id="IPR029057">
    <property type="entry name" value="PRTase-like"/>
</dbReference>
<dbReference type="Gene3D" id="3.40.50.2020">
    <property type="match status" value="1"/>
</dbReference>
<proteinExistence type="inferred from homology"/>
<evidence type="ECO:0000256" key="1">
    <source>
        <dbReference type="ARBA" id="ARBA00004889"/>
    </source>
</evidence>
<organism evidence="8">
    <name type="scientific">candidate division WOR-3 bacterium</name>
    <dbReference type="NCBI Taxonomy" id="2052148"/>
    <lineage>
        <taxon>Bacteria</taxon>
        <taxon>Bacteria division WOR-3</taxon>
    </lineage>
</organism>
<evidence type="ECO:0000256" key="2">
    <source>
        <dbReference type="ARBA" id="ARBA00011971"/>
    </source>
</evidence>
<comment type="function">
    <text evidence="6">Catalyzes the transfer of a ribosyl phosphate group from 5-phosphoribose 1-diphosphate to orotate, leading to the formation of orotidine monophosphate (OMP).</text>
</comment>
<dbReference type="GO" id="GO:0019856">
    <property type="term" value="P:pyrimidine nucleobase biosynthetic process"/>
    <property type="evidence" value="ECO:0007669"/>
    <property type="project" value="TreeGrafter"/>
</dbReference>
<feature type="binding site" evidence="6">
    <location>
        <position position="113"/>
    </location>
    <ligand>
        <name>orotate</name>
        <dbReference type="ChEBI" id="CHEBI:30839"/>
    </ligand>
</feature>
<dbReference type="UniPathway" id="UPA00070">
    <property type="reaction ID" value="UER00119"/>
</dbReference>
<feature type="binding site" evidence="6">
    <location>
        <position position="139"/>
    </location>
    <ligand>
        <name>orotate</name>
        <dbReference type="ChEBI" id="CHEBI:30839"/>
    </ligand>
</feature>
<dbReference type="InterPro" id="IPR023031">
    <property type="entry name" value="OPRT"/>
</dbReference>
<accession>A0A7C0ZF86</accession>
<dbReference type="SUPFAM" id="SSF53271">
    <property type="entry name" value="PRTase-like"/>
    <property type="match status" value="1"/>
</dbReference>
<evidence type="ECO:0000256" key="3">
    <source>
        <dbReference type="ARBA" id="ARBA00022676"/>
    </source>
</evidence>
<comment type="caution">
    <text evidence="6">Lacks conserved residue(s) required for the propagation of feature annotation.</text>
</comment>
<dbReference type="GO" id="GO:0000287">
    <property type="term" value="F:magnesium ion binding"/>
    <property type="evidence" value="ECO:0007669"/>
    <property type="project" value="UniProtKB-UniRule"/>
</dbReference>
<comment type="caution">
    <text evidence="8">The sequence shown here is derived from an EMBL/GenBank/DDBJ whole genome shotgun (WGS) entry which is preliminary data.</text>
</comment>